<gene>
    <name evidence="2" type="ORF">A2Y75_02545</name>
</gene>
<comment type="caution">
    <text evidence="2">The sequence shown here is derived from an EMBL/GenBank/DDBJ whole genome shotgun (WGS) entry which is preliminary data.</text>
</comment>
<organism evidence="2 3">
    <name type="scientific">Candidatus Solincola sediminis</name>
    <dbReference type="NCBI Taxonomy" id="1797199"/>
    <lineage>
        <taxon>Bacteria</taxon>
        <taxon>Bacillati</taxon>
        <taxon>Actinomycetota</taxon>
        <taxon>Candidatus Geothermincolia</taxon>
        <taxon>Candidatus Geothermincolales</taxon>
        <taxon>Candidatus Geothermincolaceae</taxon>
        <taxon>Candidatus Solincola</taxon>
    </lineage>
</organism>
<name>A0A1F2WT88_9ACTN</name>
<evidence type="ECO:0000313" key="2">
    <source>
        <dbReference type="EMBL" id="OFW60045.1"/>
    </source>
</evidence>
<sequence>MKKVLVVALAIACCSFVSSVFAQSVTDEDEIIKSALQTEKKAIIAANMGFTEAESQAFWPLYEEYQKGLRKITERTATFLRGYARDYNTMTDDKARELLKEYLFAAKERLALDKKFMKKFAKVLPVKKVTRFYQVEYKLEAIVKYEFAKAIPLVK</sequence>
<dbReference type="AlphaFoldDB" id="A0A1F2WT88"/>
<feature type="signal peptide" evidence="1">
    <location>
        <begin position="1"/>
        <end position="22"/>
    </location>
</feature>
<feature type="chain" id="PRO_5009484355" evidence="1">
    <location>
        <begin position="23"/>
        <end position="155"/>
    </location>
</feature>
<dbReference type="Proteomes" id="UP000177876">
    <property type="component" value="Unassembled WGS sequence"/>
</dbReference>
<evidence type="ECO:0000313" key="3">
    <source>
        <dbReference type="Proteomes" id="UP000177876"/>
    </source>
</evidence>
<keyword evidence="1" id="KW-0732">Signal</keyword>
<dbReference type="EMBL" id="MELK01000007">
    <property type="protein sequence ID" value="OFW60045.1"/>
    <property type="molecule type" value="Genomic_DNA"/>
</dbReference>
<reference evidence="2 3" key="1">
    <citation type="journal article" date="2016" name="Nat. Commun.">
        <title>Thousands of microbial genomes shed light on interconnected biogeochemical processes in an aquifer system.</title>
        <authorList>
            <person name="Anantharaman K."/>
            <person name="Brown C.T."/>
            <person name="Hug L.A."/>
            <person name="Sharon I."/>
            <person name="Castelle C.J."/>
            <person name="Probst A.J."/>
            <person name="Thomas B.C."/>
            <person name="Singh A."/>
            <person name="Wilkins M.J."/>
            <person name="Karaoz U."/>
            <person name="Brodie E.L."/>
            <person name="Williams K.H."/>
            <person name="Hubbard S.S."/>
            <person name="Banfield J.F."/>
        </authorList>
    </citation>
    <scope>NUCLEOTIDE SEQUENCE [LARGE SCALE GENOMIC DNA]</scope>
</reference>
<proteinExistence type="predicted"/>
<protein>
    <submittedName>
        <fullName evidence="2">Uncharacterized protein</fullName>
    </submittedName>
</protein>
<evidence type="ECO:0000256" key="1">
    <source>
        <dbReference type="SAM" id="SignalP"/>
    </source>
</evidence>
<accession>A0A1F2WT88</accession>